<dbReference type="RefSeq" id="WP_119109969.1">
    <property type="nucleotide sequence ID" value="NZ_QXJC01000006.1"/>
</dbReference>
<proteinExistence type="inferred from homology"/>
<accession>A0A398C3D0</accession>
<keyword evidence="17" id="KW-1185">Reference proteome</keyword>
<comment type="similarity">
    <text evidence="10">Belongs to the methyl-accepting chemotaxis (MCP) protein family.</text>
</comment>
<evidence type="ECO:0000256" key="12">
    <source>
        <dbReference type="SAM" id="MobiDB-lite"/>
    </source>
</evidence>
<dbReference type="InterPro" id="IPR003660">
    <property type="entry name" value="HAMP_dom"/>
</dbReference>
<dbReference type="PANTHER" id="PTHR43531">
    <property type="entry name" value="PROTEIN ICFG"/>
    <property type="match status" value="1"/>
</dbReference>
<feature type="transmembrane region" description="Helical" evidence="13">
    <location>
        <begin position="189"/>
        <end position="210"/>
    </location>
</feature>
<name>A0A398C3D0_9BURK</name>
<dbReference type="PANTHER" id="PTHR43531:SF14">
    <property type="entry name" value="METHYL-ACCEPTING CHEMOTAXIS PROTEIN I-RELATED"/>
    <property type="match status" value="1"/>
</dbReference>
<dbReference type="GO" id="GO:0004888">
    <property type="term" value="F:transmembrane signaling receptor activity"/>
    <property type="evidence" value="ECO:0007669"/>
    <property type="project" value="InterPro"/>
</dbReference>
<dbReference type="InterPro" id="IPR003122">
    <property type="entry name" value="Tar_rcpt_lig-bd"/>
</dbReference>
<keyword evidence="6 13" id="KW-0812">Transmembrane</keyword>
<comment type="subcellular location">
    <subcellularLocation>
        <location evidence="1">Cell inner membrane</location>
        <topology evidence="1">Multi-pass membrane protein</topology>
    </subcellularLocation>
</comment>
<dbReference type="Gene3D" id="1.10.287.950">
    <property type="entry name" value="Methyl-accepting chemotaxis protein"/>
    <property type="match status" value="1"/>
</dbReference>
<dbReference type="InterPro" id="IPR004090">
    <property type="entry name" value="Chemotax_Me-accpt_rcpt"/>
</dbReference>
<evidence type="ECO:0000256" key="6">
    <source>
        <dbReference type="ARBA" id="ARBA00022692"/>
    </source>
</evidence>
<keyword evidence="4" id="KW-0145">Chemotaxis</keyword>
<reference evidence="16 17" key="1">
    <citation type="submission" date="2018-09" db="EMBL/GenBank/DDBJ databases">
        <title>Draft genome of Simplicispira sp. NY-02.</title>
        <authorList>
            <person name="Im W.T."/>
        </authorList>
    </citation>
    <scope>NUCLEOTIDE SEQUENCE [LARGE SCALE GENOMIC DNA]</scope>
    <source>
        <strain evidence="16 17">NY-02</strain>
    </source>
</reference>
<evidence type="ECO:0000313" key="16">
    <source>
        <dbReference type="EMBL" id="RID97555.1"/>
    </source>
</evidence>
<dbReference type="GO" id="GO:0006935">
    <property type="term" value="P:chemotaxis"/>
    <property type="evidence" value="ECO:0007669"/>
    <property type="project" value="UniProtKB-KW"/>
</dbReference>
<evidence type="ECO:0000256" key="4">
    <source>
        <dbReference type="ARBA" id="ARBA00022500"/>
    </source>
</evidence>
<dbReference type="Pfam" id="PF02203">
    <property type="entry name" value="TarH"/>
    <property type="match status" value="1"/>
</dbReference>
<dbReference type="GO" id="GO:0005886">
    <property type="term" value="C:plasma membrane"/>
    <property type="evidence" value="ECO:0007669"/>
    <property type="project" value="UniProtKB-SubCell"/>
</dbReference>
<evidence type="ECO:0000256" key="10">
    <source>
        <dbReference type="ARBA" id="ARBA00029447"/>
    </source>
</evidence>
<evidence type="ECO:0000259" key="14">
    <source>
        <dbReference type="PROSITE" id="PS50111"/>
    </source>
</evidence>
<keyword evidence="3" id="KW-0488">Methylation</keyword>
<protein>
    <submittedName>
        <fullName evidence="16">HAMP domain-containing protein</fullName>
    </submittedName>
</protein>
<dbReference type="Pfam" id="PF00672">
    <property type="entry name" value="HAMP"/>
    <property type="match status" value="1"/>
</dbReference>
<dbReference type="InterPro" id="IPR051310">
    <property type="entry name" value="MCP_chemotaxis"/>
</dbReference>
<evidence type="ECO:0000256" key="11">
    <source>
        <dbReference type="PROSITE-ProRule" id="PRU00284"/>
    </source>
</evidence>
<evidence type="ECO:0000259" key="15">
    <source>
        <dbReference type="PROSITE" id="PS50885"/>
    </source>
</evidence>
<dbReference type="PROSITE" id="PS50885">
    <property type="entry name" value="HAMP"/>
    <property type="match status" value="1"/>
</dbReference>
<dbReference type="Proteomes" id="UP000266302">
    <property type="component" value="Unassembled WGS sequence"/>
</dbReference>
<evidence type="ECO:0000256" key="3">
    <source>
        <dbReference type="ARBA" id="ARBA00022481"/>
    </source>
</evidence>
<dbReference type="EMBL" id="QXJC01000006">
    <property type="protein sequence ID" value="RID97555.1"/>
    <property type="molecule type" value="Genomic_DNA"/>
</dbReference>
<dbReference type="Pfam" id="PF00015">
    <property type="entry name" value="MCPsignal"/>
    <property type="match status" value="1"/>
</dbReference>
<keyword evidence="8 13" id="KW-0472">Membrane</keyword>
<dbReference type="OrthoDB" id="8791258at2"/>
<feature type="domain" description="Methyl-accepting transducer" evidence="14">
    <location>
        <begin position="268"/>
        <end position="497"/>
    </location>
</feature>
<keyword evidence="7 13" id="KW-1133">Transmembrane helix</keyword>
<dbReference type="SUPFAM" id="SSF58104">
    <property type="entry name" value="Methyl-accepting chemotaxis protein (MCP) signaling domain"/>
    <property type="match status" value="1"/>
</dbReference>
<evidence type="ECO:0000256" key="7">
    <source>
        <dbReference type="ARBA" id="ARBA00022989"/>
    </source>
</evidence>
<dbReference type="CDD" id="cd06225">
    <property type="entry name" value="HAMP"/>
    <property type="match status" value="1"/>
</dbReference>
<dbReference type="CDD" id="cd11386">
    <property type="entry name" value="MCP_signal"/>
    <property type="match status" value="1"/>
</dbReference>
<comment type="caution">
    <text evidence="16">The sequence shown here is derived from an EMBL/GenBank/DDBJ whole genome shotgun (WGS) entry which is preliminary data.</text>
</comment>
<evidence type="ECO:0000256" key="1">
    <source>
        <dbReference type="ARBA" id="ARBA00004429"/>
    </source>
</evidence>
<organism evidence="16 17">
    <name type="scientific">Simplicispira hankyongi</name>
    <dbReference type="NCBI Taxonomy" id="2315688"/>
    <lineage>
        <taxon>Bacteria</taxon>
        <taxon>Pseudomonadati</taxon>
        <taxon>Pseudomonadota</taxon>
        <taxon>Betaproteobacteria</taxon>
        <taxon>Burkholderiales</taxon>
        <taxon>Comamonadaceae</taxon>
        <taxon>Simplicispira</taxon>
    </lineage>
</organism>
<evidence type="ECO:0000256" key="5">
    <source>
        <dbReference type="ARBA" id="ARBA00022519"/>
    </source>
</evidence>
<dbReference type="AlphaFoldDB" id="A0A398C3D0"/>
<evidence type="ECO:0000256" key="8">
    <source>
        <dbReference type="ARBA" id="ARBA00023136"/>
    </source>
</evidence>
<dbReference type="FunFam" id="1.10.287.950:FF:000001">
    <property type="entry name" value="Methyl-accepting chemotaxis sensory transducer"/>
    <property type="match status" value="1"/>
</dbReference>
<evidence type="ECO:0000313" key="17">
    <source>
        <dbReference type="Proteomes" id="UP000266302"/>
    </source>
</evidence>
<evidence type="ECO:0000256" key="13">
    <source>
        <dbReference type="SAM" id="Phobius"/>
    </source>
</evidence>
<keyword evidence="5" id="KW-0997">Cell inner membrane</keyword>
<feature type="domain" description="HAMP" evidence="15">
    <location>
        <begin position="211"/>
        <end position="263"/>
    </location>
</feature>
<feature type="region of interest" description="Disordered" evidence="12">
    <location>
        <begin position="513"/>
        <end position="550"/>
    </location>
</feature>
<dbReference type="GO" id="GO:0007165">
    <property type="term" value="P:signal transduction"/>
    <property type="evidence" value="ECO:0007669"/>
    <property type="project" value="UniProtKB-KW"/>
</dbReference>
<dbReference type="SMART" id="SM00304">
    <property type="entry name" value="HAMP"/>
    <property type="match status" value="1"/>
</dbReference>
<dbReference type="InterPro" id="IPR004089">
    <property type="entry name" value="MCPsignal_dom"/>
</dbReference>
<evidence type="ECO:0000256" key="2">
    <source>
        <dbReference type="ARBA" id="ARBA00022475"/>
    </source>
</evidence>
<dbReference type="PROSITE" id="PS50111">
    <property type="entry name" value="CHEMOTAXIS_TRANSDUC_2"/>
    <property type="match status" value="1"/>
</dbReference>
<evidence type="ECO:0000256" key="9">
    <source>
        <dbReference type="ARBA" id="ARBA00023224"/>
    </source>
</evidence>
<feature type="compositionally biased region" description="Low complexity" evidence="12">
    <location>
        <begin position="537"/>
        <end position="550"/>
    </location>
</feature>
<dbReference type="PRINTS" id="PR00260">
    <property type="entry name" value="CHEMTRNSDUCR"/>
</dbReference>
<dbReference type="SMART" id="SM00283">
    <property type="entry name" value="MA"/>
    <property type="match status" value="1"/>
</dbReference>
<gene>
    <name evidence="16" type="ORF">D3F03_13565</name>
</gene>
<sequence>MNRFKISTRVAVLAGLLSLLLLGIGGLGLWGLAQTNQALRSLYQDNLVTTSEVHQIEALLLRNRLALAVAQVTPDAATIQSSTTEVENNIAAITRLWDGYLARPHSAEEAALAQRFTQDRKRFVQEGLLVTVAALKANDMPAAERAVVEKIRPLYAPVGDEIKAMIAIQFEAARKAAEAADTRYATIRAAAVASILSGLLFAALFAAALVRGISRSLGYAIGVAQTIAQGDLTRPVTVQGQDEAAQVLHALGAMQQQLTGIVTHIREGGESLASASAQISSGNHDLASRTEQQASALEQTAAAMEQLNATVHQNADNARQAQQLSASASAVAVKGGEVMGQVVSTMREIHTSSGKIADIIGVIDGIAFQTNILALNAAVEAARAGEQGRGFAVVATEVRALAKRSADAAKEIKTLISSSVERVGKGTELVNTAGTTMQEAVTAIQRVTTLMTDISAATAEQSSGMGQIGEAVQHLDQTTQQNASLVEELSAAARSLQDQAQGQVQTIAVFTLPRDQGPTSGTAAASPRRLPTPTRMAALAGAPHPLAAAS</sequence>
<keyword evidence="9 11" id="KW-0807">Transducer</keyword>
<keyword evidence="2" id="KW-1003">Cell membrane</keyword>